<dbReference type="AlphaFoldDB" id="B9XPU5"/>
<evidence type="ECO:0000256" key="1">
    <source>
        <dbReference type="ARBA" id="ARBA00022801"/>
    </source>
</evidence>
<dbReference type="OrthoDB" id="9815425at2"/>
<dbReference type="InterPro" id="IPR029058">
    <property type="entry name" value="AB_hydrolase_fold"/>
</dbReference>
<dbReference type="SUPFAM" id="SSF53474">
    <property type="entry name" value="alpha/beta-Hydrolases"/>
    <property type="match status" value="1"/>
</dbReference>
<accession>B9XPU5</accession>
<evidence type="ECO:0000259" key="3">
    <source>
        <dbReference type="Pfam" id="PF07859"/>
    </source>
</evidence>
<dbReference type="STRING" id="320771.Cflav_PD1470"/>
<dbReference type="EMBL" id="ABOX02000049">
    <property type="protein sequence ID" value="EEF58126.1"/>
    <property type="molecule type" value="Genomic_DNA"/>
</dbReference>
<dbReference type="InterPro" id="IPR050300">
    <property type="entry name" value="GDXG_lipolytic_enzyme"/>
</dbReference>
<dbReference type="PANTHER" id="PTHR48081:SF8">
    <property type="entry name" value="ALPHA_BETA HYDROLASE FOLD-3 DOMAIN-CONTAINING PROTEIN-RELATED"/>
    <property type="match status" value="1"/>
</dbReference>
<proteinExistence type="predicted"/>
<dbReference type="Proteomes" id="UP000003688">
    <property type="component" value="Unassembled WGS sequence"/>
</dbReference>
<evidence type="ECO:0000313" key="4">
    <source>
        <dbReference type="EMBL" id="EEF58126.1"/>
    </source>
</evidence>
<keyword evidence="1 4" id="KW-0378">Hydrolase</keyword>
<reference evidence="4 5" key="1">
    <citation type="journal article" date="2011" name="J. Bacteriol.">
        <title>Genome sequence of 'Pedosphaera parvula' Ellin514, an aerobic Verrucomicrobial isolate from pasture soil.</title>
        <authorList>
            <person name="Kant R."/>
            <person name="van Passel M.W."/>
            <person name="Sangwan P."/>
            <person name="Palva A."/>
            <person name="Lucas S."/>
            <person name="Copeland A."/>
            <person name="Lapidus A."/>
            <person name="Glavina Del Rio T."/>
            <person name="Dalin E."/>
            <person name="Tice H."/>
            <person name="Bruce D."/>
            <person name="Goodwin L."/>
            <person name="Pitluck S."/>
            <person name="Chertkov O."/>
            <person name="Larimer F.W."/>
            <person name="Land M.L."/>
            <person name="Hauser L."/>
            <person name="Brettin T.S."/>
            <person name="Detter J.C."/>
            <person name="Han S."/>
            <person name="de Vos W.M."/>
            <person name="Janssen P.H."/>
            <person name="Smidt H."/>
        </authorList>
    </citation>
    <scope>NUCLEOTIDE SEQUENCE [LARGE SCALE GENOMIC DNA]</scope>
    <source>
        <strain evidence="4 5">Ellin514</strain>
    </source>
</reference>
<dbReference type="InterPro" id="IPR013094">
    <property type="entry name" value="AB_hydrolase_3"/>
</dbReference>
<evidence type="ECO:0000313" key="5">
    <source>
        <dbReference type="Proteomes" id="UP000003688"/>
    </source>
</evidence>
<feature type="region of interest" description="Disordered" evidence="2">
    <location>
        <begin position="332"/>
        <end position="352"/>
    </location>
</feature>
<name>B9XPU5_PEDPL</name>
<comment type="caution">
    <text evidence="4">The sequence shown here is derived from an EMBL/GenBank/DDBJ whole genome shotgun (WGS) entry which is preliminary data.</text>
</comment>
<keyword evidence="5" id="KW-1185">Reference proteome</keyword>
<evidence type="ECO:0000256" key="2">
    <source>
        <dbReference type="SAM" id="MobiDB-lite"/>
    </source>
</evidence>
<gene>
    <name evidence="4" type="ORF">Cflav_PD1470</name>
</gene>
<organism evidence="4 5">
    <name type="scientific">Pedosphaera parvula (strain Ellin514)</name>
    <dbReference type="NCBI Taxonomy" id="320771"/>
    <lineage>
        <taxon>Bacteria</taxon>
        <taxon>Pseudomonadati</taxon>
        <taxon>Verrucomicrobiota</taxon>
        <taxon>Pedosphaerae</taxon>
        <taxon>Pedosphaerales</taxon>
        <taxon>Pedosphaeraceae</taxon>
        <taxon>Pedosphaera</taxon>
    </lineage>
</organism>
<dbReference type="RefSeq" id="WP_007417831.1">
    <property type="nucleotide sequence ID" value="NZ_ABOX02000049.1"/>
</dbReference>
<dbReference type="GO" id="GO:0016787">
    <property type="term" value="F:hydrolase activity"/>
    <property type="evidence" value="ECO:0007669"/>
    <property type="project" value="UniProtKB-KW"/>
</dbReference>
<dbReference type="Gene3D" id="3.40.50.1820">
    <property type="entry name" value="alpha/beta hydrolase"/>
    <property type="match status" value="1"/>
</dbReference>
<sequence>MRPFQPAQEIQRLLDQVNTIGNDLDAMTRENVPALRSVREQRARNSLWPIPVERVGNLTVPGKENPVPVRLYVPWDKQLARGGRLPLVIFFHGGGWTLGSPSIYDSVTRQLARQIPALVLSVDYRLAPENPFPAAVQDADSVLWWVSRHAEEIGADPTRIVVAGDSAGGTMAIASTRRAQANDGMLVVMQVLFYPSTDIASTHYESYQQYGKEHLLTRRAVERFREFYLPRASDWALPDASPLRAKDLHGTPPTLLIGAGCDPLRDEGQAYARKLHASGVKVIYRLEPNLIHAFLNLYNLDPDCSPYAEGVLGYAAGVIRQELRVRLPFTAEDKEPNSSPGMIPGIMHKPEP</sequence>
<dbReference type="Pfam" id="PF07859">
    <property type="entry name" value="Abhydrolase_3"/>
    <property type="match status" value="1"/>
</dbReference>
<feature type="domain" description="Alpha/beta hydrolase fold-3" evidence="3">
    <location>
        <begin position="88"/>
        <end position="295"/>
    </location>
</feature>
<protein>
    <submittedName>
        <fullName evidence="4">Alpha/beta hydrolase fold-3 domain protein</fullName>
    </submittedName>
</protein>
<dbReference type="PANTHER" id="PTHR48081">
    <property type="entry name" value="AB HYDROLASE SUPERFAMILY PROTEIN C4A8.06C"/>
    <property type="match status" value="1"/>
</dbReference>